<dbReference type="EMBL" id="JAUYZG010000004">
    <property type="protein sequence ID" value="KAK2909422.1"/>
    <property type="molecule type" value="Genomic_DNA"/>
</dbReference>
<evidence type="ECO:0000256" key="1">
    <source>
        <dbReference type="SAM" id="MobiDB-lite"/>
    </source>
</evidence>
<gene>
    <name evidence="2" type="ORF">Q8A67_005259</name>
</gene>
<feature type="compositionally biased region" description="Low complexity" evidence="1">
    <location>
        <begin position="31"/>
        <end position="48"/>
    </location>
</feature>
<evidence type="ECO:0000313" key="2">
    <source>
        <dbReference type="EMBL" id="KAK2909422.1"/>
    </source>
</evidence>
<feature type="compositionally biased region" description="Low complexity" evidence="1">
    <location>
        <begin position="72"/>
        <end position="88"/>
    </location>
</feature>
<sequence>MSKAKLYSLYVTLENTNCPLKTSRARKNKSSHASGTSSRSRSNSTQSKRTNRPSASRGRTPDSTLPDPVPPHSEAQPAAAAPSGSALPTTSRTNVPFHSFSTLSASSNFGPAADASAYSSFLKKLSGGFACVVMDFFKAVGAVASGVAEGTVGVVRAVVDVPVGMVKGAAESMKEASSKIDSVSSPGEGVDAVFSLLTSPVTGAVAGGTKEIVRAPGKVVQSVADGIESNNAMDLLKFVGGVALGVTECAVGVTRAVVDVPLGIVKGAAYSTVEACGKMFSAGSAGEAFGAAAALLVSPVTGAVVGGTKEIVKAPEKVVHGVVNGVRRVFDD</sequence>
<protein>
    <submittedName>
        <fullName evidence="2">Uncharacterized protein</fullName>
    </submittedName>
</protein>
<name>A0AA88TVM9_9TELE</name>
<dbReference type="AlphaFoldDB" id="A0AA88TVM9"/>
<keyword evidence="3" id="KW-1185">Reference proteome</keyword>
<comment type="caution">
    <text evidence="2">The sequence shown here is derived from an EMBL/GenBank/DDBJ whole genome shotgun (WGS) entry which is preliminary data.</text>
</comment>
<evidence type="ECO:0000313" key="3">
    <source>
        <dbReference type="Proteomes" id="UP001187343"/>
    </source>
</evidence>
<feature type="region of interest" description="Disordered" evidence="1">
    <location>
        <begin position="17"/>
        <end position="92"/>
    </location>
</feature>
<organism evidence="2 3">
    <name type="scientific">Cirrhinus molitorella</name>
    <name type="common">mud carp</name>
    <dbReference type="NCBI Taxonomy" id="172907"/>
    <lineage>
        <taxon>Eukaryota</taxon>
        <taxon>Metazoa</taxon>
        <taxon>Chordata</taxon>
        <taxon>Craniata</taxon>
        <taxon>Vertebrata</taxon>
        <taxon>Euteleostomi</taxon>
        <taxon>Actinopterygii</taxon>
        <taxon>Neopterygii</taxon>
        <taxon>Teleostei</taxon>
        <taxon>Ostariophysi</taxon>
        <taxon>Cypriniformes</taxon>
        <taxon>Cyprinidae</taxon>
        <taxon>Labeoninae</taxon>
        <taxon>Labeonini</taxon>
        <taxon>Cirrhinus</taxon>
    </lineage>
</organism>
<proteinExistence type="predicted"/>
<reference evidence="2" key="1">
    <citation type="submission" date="2023-08" db="EMBL/GenBank/DDBJ databases">
        <title>Chromosome-level Genome Assembly of mud carp (Cirrhinus molitorella).</title>
        <authorList>
            <person name="Liu H."/>
        </authorList>
    </citation>
    <scope>NUCLEOTIDE SEQUENCE</scope>
    <source>
        <strain evidence="2">Prfri</strain>
        <tissue evidence="2">Muscle</tissue>
    </source>
</reference>
<accession>A0AA88TVM9</accession>
<dbReference type="Proteomes" id="UP001187343">
    <property type="component" value="Unassembled WGS sequence"/>
</dbReference>